<organism evidence="3 4">
    <name type="scientific">Marinithermus hydrothermalis (strain DSM 14884 / JCM 11576 / T1)</name>
    <dbReference type="NCBI Taxonomy" id="869210"/>
    <lineage>
        <taxon>Bacteria</taxon>
        <taxon>Thermotogati</taxon>
        <taxon>Deinococcota</taxon>
        <taxon>Deinococci</taxon>
        <taxon>Thermales</taxon>
        <taxon>Thermaceae</taxon>
        <taxon>Marinithermus</taxon>
    </lineage>
</organism>
<keyword evidence="4" id="KW-1185">Reference proteome</keyword>
<dbReference type="AlphaFoldDB" id="F2NQF1"/>
<evidence type="ECO:0000313" key="4">
    <source>
        <dbReference type="Proteomes" id="UP000007030"/>
    </source>
</evidence>
<dbReference type="InterPro" id="IPR018905">
    <property type="entry name" value="A-galactase_NEW3"/>
</dbReference>
<dbReference type="InterPro" id="IPR013783">
    <property type="entry name" value="Ig-like_fold"/>
</dbReference>
<evidence type="ECO:0000313" key="3">
    <source>
        <dbReference type="EMBL" id="AEB11678.1"/>
    </source>
</evidence>
<reference evidence="3 4" key="1">
    <citation type="journal article" date="2012" name="Stand. Genomic Sci.">
        <title>Complete genome sequence of the aerobic, heterotroph Marinithermus hydrothermalis type strain (T1(T)) from a deep-sea hydrothermal vent chimney.</title>
        <authorList>
            <person name="Copeland A."/>
            <person name="Gu W."/>
            <person name="Yasawong M."/>
            <person name="Lapidus A."/>
            <person name="Lucas S."/>
            <person name="Deshpande S."/>
            <person name="Pagani I."/>
            <person name="Tapia R."/>
            <person name="Cheng J.F."/>
            <person name="Goodwin L.A."/>
            <person name="Pitluck S."/>
            <person name="Liolios K."/>
            <person name="Ivanova N."/>
            <person name="Mavromatis K."/>
            <person name="Mikhailova N."/>
            <person name="Pati A."/>
            <person name="Chen A."/>
            <person name="Palaniappan K."/>
            <person name="Land M."/>
            <person name="Pan C."/>
            <person name="Brambilla E.M."/>
            <person name="Rohde M."/>
            <person name="Tindall B.J."/>
            <person name="Sikorski J."/>
            <person name="Goker M."/>
            <person name="Detter J.C."/>
            <person name="Bristow J."/>
            <person name="Eisen J.A."/>
            <person name="Markowitz V."/>
            <person name="Hugenholtz P."/>
            <person name="Kyrpides N.C."/>
            <person name="Klenk H.P."/>
            <person name="Woyke T."/>
        </authorList>
    </citation>
    <scope>NUCLEOTIDE SEQUENCE [LARGE SCALE GENOMIC DNA]</scope>
    <source>
        <strain evidence="4">DSM 14884 / JCM 11576 / T1</strain>
    </source>
</reference>
<keyword evidence="1" id="KW-1133">Transmembrane helix</keyword>
<dbReference type="KEGG" id="mhd:Marky_0934"/>
<keyword evidence="1" id="KW-0472">Membrane</keyword>
<dbReference type="Pfam" id="PF10633">
    <property type="entry name" value="NPCBM_assoc"/>
    <property type="match status" value="2"/>
</dbReference>
<evidence type="ECO:0000256" key="1">
    <source>
        <dbReference type="SAM" id="Phobius"/>
    </source>
</evidence>
<dbReference type="eggNOG" id="COG1470">
    <property type="taxonomic scope" value="Bacteria"/>
</dbReference>
<dbReference type="PANTHER" id="PTHR39198:SF1">
    <property type="entry name" value="ALPHA-GALACTOSIDASE NEW3 DOMAIN-CONTAINING PROTEIN"/>
    <property type="match status" value="1"/>
</dbReference>
<dbReference type="HOGENOM" id="CLU_051163_0_0_0"/>
<sequence>MLRHVWLLTVALGIAFAQNYKGLSLSTPYPAQTVRIDKSITLPLTVKSYGLPPQTVTLRITTIPDGWKATLLGNGRPIEAVFLEPDGTAEVSLKLEPPANATPGTYRFAVEAIGNGARSTLPITLTLGEVLPPQLNLEVELPVLKGTPTTNFRYRATLKNESDQDLLVNLEALAPEGFQVSFKPAFGSQEVTSLPVKAGESRRLDIEVDLPPQVPADTYTVRVRASAGEATAEVPLTLEVTGRPRISLSTPEGRLSGRATAGQETPIKLVVRNQGTAPAREVKLTAFEPSGWEVSFEPKEIPEIPPGETVEVTAKIKPSTRSLAGDYMVTLRASGEGVSDSVDFRVTVLTSTSWGIIGVGLIAVALGVVGFSVARFGRR</sequence>
<dbReference type="PANTHER" id="PTHR39198">
    <property type="entry name" value="HYPOTHETICAL MEMBRANE PROTEIN, CONSERVED"/>
    <property type="match status" value="1"/>
</dbReference>
<gene>
    <name evidence="3" type="ordered locus">Marky_0934</name>
</gene>
<keyword evidence="1" id="KW-0812">Transmembrane</keyword>
<dbReference type="EMBL" id="CP002630">
    <property type="protein sequence ID" value="AEB11678.1"/>
    <property type="molecule type" value="Genomic_DNA"/>
</dbReference>
<feature type="domain" description="Alpha-galactosidase NEW3" evidence="2">
    <location>
        <begin position="259"/>
        <end position="334"/>
    </location>
</feature>
<name>F2NQF1_MARHT</name>
<dbReference type="Proteomes" id="UP000007030">
    <property type="component" value="Chromosome"/>
</dbReference>
<feature type="domain" description="Alpha-galactosidase NEW3" evidence="2">
    <location>
        <begin position="38"/>
        <end position="110"/>
    </location>
</feature>
<proteinExistence type="predicted"/>
<accession>F2NQF1</accession>
<protein>
    <submittedName>
        <fullName evidence="3">Alpha-galactosidase, NPCBM associated NEW3 domain-containing protein</fullName>
    </submittedName>
</protein>
<dbReference type="STRING" id="869210.Marky_0934"/>
<dbReference type="Gene3D" id="2.60.40.10">
    <property type="entry name" value="Immunoglobulins"/>
    <property type="match status" value="1"/>
</dbReference>
<dbReference type="OrthoDB" id="8631677at2"/>
<evidence type="ECO:0000259" key="2">
    <source>
        <dbReference type="Pfam" id="PF10633"/>
    </source>
</evidence>
<dbReference type="RefSeq" id="WP_013703726.1">
    <property type="nucleotide sequence ID" value="NC_015387.1"/>
</dbReference>
<feature type="transmembrane region" description="Helical" evidence="1">
    <location>
        <begin position="354"/>
        <end position="374"/>
    </location>
</feature>